<dbReference type="Pfam" id="PF01381">
    <property type="entry name" value="HTH_3"/>
    <property type="match status" value="1"/>
</dbReference>
<organism evidence="3">
    <name type="scientific">Clostridium paraputrificum</name>
    <dbReference type="NCBI Taxonomy" id="29363"/>
    <lineage>
        <taxon>Bacteria</taxon>
        <taxon>Bacillati</taxon>
        <taxon>Bacillota</taxon>
        <taxon>Clostridia</taxon>
        <taxon>Eubacteriales</taxon>
        <taxon>Clostridiaceae</taxon>
        <taxon>Clostridium</taxon>
    </lineage>
</organism>
<dbReference type="Gene3D" id="1.10.260.40">
    <property type="entry name" value="lambda repressor-like DNA-binding domains"/>
    <property type="match status" value="1"/>
</dbReference>
<reference evidence="3" key="1">
    <citation type="submission" date="2019-11" db="EMBL/GenBank/DDBJ databases">
        <authorList>
            <person name="Feng L."/>
        </authorList>
    </citation>
    <scope>NUCLEOTIDE SEQUENCE</scope>
    <source>
        <strain evidence="3">CParaputrificumLFYP93</strain>
    </source>
</reference>
<dbReference type="InterPro" id="IPR019734">
    <property type="entry name" value="TPR_rpt"/>
</dbReference>
<evidence type="ECO:0000259" key="2">
    <source>
        <dbReference type="PROSITE" id="PS50943"/>
    </source>
</evidence>
<feature type="repeat" description="TPR" evidence="1">
    <location>
        <begin position="254"/>
        <end position="287"/>
    </location>
</feature>
<keyword evidence="1" id="KW-0802">TPR repeat</keyword>
<name>A0A6N3C7G3_9CLOT</name>
<evidence type="ECO:0000313" key="3">
    <source>
        <dbReference type="EMBL" id="VYU12790.1"/>
    </source>
</evidence>
<evidence type="ECO:0000256" key="1">
    <source>
        <dbReference type="PROSITE-ProRule" id="PRU00339"/>
    </source>
</evidence>
<dbReference type="PROSITE" id="PS50005">
    <property type="entry name" value="TPR"/>
    <property type="match status" value="1"/>
</dbReference>
<dbReference type="PROSITE" id="PS50943">
    <property type="entry name" value="HTH_CROC1"/>
    <property type="match status" value="1"/>
</dbReference>
<dbReference type="Gene3D" id="1.25.40.10">
    <property type="entry name" value="Tetratricopeptide repeat domain"/>
    <property type="match status" value="1"/>
</dbReference>
<gene>
    <name evidence="3" type="ORF">CPLFYP93_01453</name>
</gene>
<dbReference type="SMART" id="SM00028">
    <property type="entry name" value="TPR"/>
    <property type="match status" value="2"/>
</dbReference>
<accession>A0A6N3C7G3</accession>
<dbReference type="SUPFAM" id="SSF48452">
    <property type="entry name" value="TPR-like"/>
    <property type="match status" value="1"/>
</dbReference>
<dbReference type="InterPro" id="IPR010982">
    <property type="entry name" value="Lambda_DNA-bd_dom_sf"/>
</dbReference>
<dbReference type="CDD" id="cd00093">
    <property type="entry name" value="HTH_XRE"/>
    <property type="match status" value="1"/>
</dbReference>
<dbReference type="GO" id="GO:0003677">
    <property type="term" value="F:DNA binding"/>
    <property type="evidence" value="ECO:0007669"/>
    <property type="project" value="InterPro"/>
</dbReference>
<dbReference type="AlphaFoldDB" id="A0A6N3C7G3"/>
<proteinExistence type="predicted"/>
<dbReference type="EMBL" id="CACRTV010000041">
    <property type="protein sequence ID" value="VYU12790.1"/>
    <property type="molecule type" value="Genomic_DNA"/>
</dbReference>
<dbReference type="Pfam" id="PF13181">
    <property type="entry name" value="TPR_8"/>
    <property type="match status" value="1"/>
</dbReference>
<dbReference type="SMART" id="SM00530">
    <property type="entry name" value="HTH_XRE"/>
    <property type="match status" value="1"/>
</dbReference>
<feature type="domain" description="HTH cro/C1-type" evidence="2">
    <location>
        <begin position="9"/>
        <end position="60"/>
    </location>
</feature>
<dbReference type="InterPro" id="IPR001387">
    <property type="entry name" value="Cro/C1-type_HTH"/>
</dbReference>
<protein>
    <submittedName>
        <fullName evidence="3">Helix-turn-helix</fullName>
    </submittedName>
</protein>
<dbReference type="InterPro" id="IPR011990">
    <property type="entry name" value="TPR-like_helical_dom_sf"/>
</dbReference>
<dbReference type="RefSeq" id="WP_421757226.1">
    <property type="nucleotide sequence ID" value="NZ_CACRTV010000041.1"/>
</dbReference>
<dbReference type="SUPFAM" id="SSF47413">
    <property type="entry name" value="lambda repressor-like DNA-binding domains"/>
    <property type="match status" value="1"/>
</dbReference>
<sequence length="402" mass="47758">MKNYIGYLIKYNRLKLNYSQEGLCKGICAVSYLSKIENGSAEPSPEIIDQLFKALNINYLRDEILLSKYKSLLFNFFDKTFHDEPTTEEEKELSTADEHLLYSELGLEYQLFRVYQLYNKKDSIKAKSLLKSLTLFKEYMNESTLFLYQYIYSYLEEDFKKKFYALQKADNLLPNSFVSLSMAGLMFSEGKYQEALAYCAIGYSRASDEGNFMVMKKITFIEGSSYANLFNHDLMLKSYKKLLELCRKDYSIQADVNYNIGASYIEKQKYTEAIPHLLSAYSIYKDDFKIFLVCHKLAIAYCELNKKDEGYKYLEEAKKIYNTDMPKLYYEMIHLVELRYKDNYLDSEEYFTLLKEIYSTIKNEIHYGFKQFHSIFMIELYIHRRKYKEAFTILKNMNHLFS</sequence>